<evidence type="ECO:0000256" key="1">
    <source>
        <dbReference type="SAM" id="MobiDB-lite"/>
    </source>
</evidence>
<evidence type="ECO:0000313" key="3">
    <source>
        <dbReference type="Proteomes" id="UP001519460"/>
    </source>
</evidence>
<evidence type="ECO:0000313" key="2">
    <source>
        <dbReference type="EMBL" id="KAK7495376.1"/>
    </source>
</evidence>
<dbReference type="Proteomes" id="UP001519460">
    <property type="component" value="Unassembled WGS sequence"/>
</dbReference>
<name>A0ABD0L7Z1_9CAEN</name>
<keyword evidence="3" id="KW-1185">Reference proteome</keyword>
<gene>
    <name evidence="2" type="ORF">BaRGS_00013315</name>
</gene>
<reference evidence="2 3" key="1">
    <citation type="journal article" date="2023" name="Sci. Data">
        <title>Genome assembly of the Korean intertidal mud-creeper Batillaria attramentaria.</title>
        <authorList>
            <person name="Patra A.K."/>
            <person name="Ho P.T."/>
            <person name="Jun S."/>
            <person name="Lee S.J."/>
            <person name="Kim Y."/>
            <person name="Won Y.J."/>
        </authorList>
    </citation>
    <scope>NUCLEOTIDE SEQUENCE [LARGE SCALE GENOMIC DNA]</scope>
    <source>
        <strain evidence="2">Wonlab-2016</strain>
    </source>
</reference>
<organism evidence="2 3">
    <name type="scientific">Batillaria attramentaria</name>
    <dbReference type="NCBI Taxonomy" id="370345"/>
    <lineage>
        <taxon>Eukaryota</taxon>
        <taxon>Metazoa</taxon>
        <taxon>Spiralia</taxon>
        <taxon>Lophotrochozoa</taxon>
        <taxon>Mollusca</taxon>
        <taxon>Gastropoda</taxon>
        <taxon>Caenogastropoda</taxon>
        <taxon>Sorbeoconcha</taxon>
        <taxon>Cerithioidea</taxon>
        <taxon>Batillariidae</taxon>
        <taxon>Batillaria</taxon>
    </lineage>
</organism>
<dbReference type="EMBL" id="JACVVK020000075">
    <property type="protein sequence ID" value="KAK7495376.1"/>
    <property type="molecule type" value="Genomic_DNA"/>
</dbReference>
<sequence>MRKRSLESDHKSNGPYHHGEAGDGVVSNEPFPVAVAVHVSCDCPVNSYVIAGNTSFFFPLVRQTWPKRQEDKVAAVRGRHGNKTVKCGKRDE</sequence>
<dbReference type="AlphaFoldDB" id="A0ABD0L7Z1"/>
<accession>A0ABD0L7Z1</accession>
<protein>
    <submittedName>
        <fullName evidence="2">Uncharacterized protein</fullName>
    </submittedName>
</protein>
<feature type="region of interest" description="Disordered" evidence="1">
    <location>
        <begin position="1"/>
        <end position="24"/>
    </location>
</feature>
<comment type="caution">
    <text evidence="2">The sequence shown here is derived from an EMBL/GenBank/DDBJ whole genome shotgun (WGS) entry which is preliminary data.</text>
</comment>
<feature type="compositionally biased region" description="Basic and acidic residues" evidence="1">
    <location>
        <begin position="1"/>
        <end position="21"/>
    </location>
</feature>
<proteinExistence type="predicted"/>